<name>A0A2P5ANN2_PARAD</name>
<sequence>MARVGRGQGRTSRIEAGDPVVNGAEFHITYTSPPGRDDVPSRPPVGCVTLYLCFFMVKLRLPLQPFLYDLFLKCQICTTKLNPNGWGLYYLQAYSSETTRVDGNNSKCTVPILVMTYPRIMESGNGSTLRCLGNAS</sequence>
<organism evidence="1 2">
    <name type="scientific">Parasponia andersonii</name>
    <name type="common">Sponia andersonii</name>
    <dbReference type="NCBI Taxonomy" id="3476"/>
    <lineage>
        <taxon>Eukaryota</taxon>
        <taxon>Viridiplantae</taxon>
        <taxon>Streptophyta</taxon>
        <taxon>Embryophyta</taxon>
        <taxon>Tracheophyta</taxon>
        <taxon>Spermatophyta</taxon>
        <taxon>Magnoliopsida</taxon>
        <taxon>eudicotyledons</taxon>
        <taxon>Gunneridae</taxon>
        <taxon>Pentapetalae</taxon>
        <taxon>rosids</taxon>
        <taxon>fabids</taxon>
        <taxon>Rosales</taxon>
        <taxon>Cannabaceae</taxon>
        <taxon>Parasponia</taxon>
    </lineage>
</organism>
<gene>
    <name evidence="1" type="ORF">PanWU01x14_315000</name>
</gene>
<comment type="caution">
    <text evidence="1">The sequence shown here is derived from an EMBL/GenBank/DDBJ whole genome shotgun (WGS) entry which is preliminary data.</text>
</comment>
<dbReference type="AlphaFoldDB" id="A0A2P5ANN2"/>
<dbReference type="EMBL" id="JXTB01000505">
    <property type="protein sequence ID" value="PON38130.1"/>
    <property type="molecule type" value="Genomic_DNA"/>
</dbReference>
<dbReference type="OrthoDB" id="1752359at2759"/>
<dbReference type="Proteomes" id="UP000237105">
    <property type="component" value="Unassembled WGS sequence"/>
</dbReference>
<accession>A0A2P5ANN2</accession>
<evidence type="ECO:0000313" key="2">
    <source>
        <dbReference type="Proteomes" id="UP000237105"/>
    </source>
</evidence>
<evidence type="ECO:0000313" key="1">
    <source>
        <dbReference type="EMBL" id="PON38130.1"/>
    </source>
</evidence>
<proteinExistence type="predicted"/>
<keyword evidence="2" id="KW-1185">Reference proteome</keyword>
<protein>
    <submittedName>
        <fullName evidence="1">Uncharacterized protein</fullName>
    </submittedName>
</protein>
<reference evidence="2" key="1">
    <citation type="submission" date="2016-06" db="EMBL/GenBank/DDBJ databases">
        <title>Parallel loss of symbiosis genes in relatives of nitrogen-fixing non-legume Parasponia.</title>
        <authorList>
            <person name="Van Velzen R."/>
            <person name="Holmer R."/>
            <person name="Bu F."/>
            <person name="Rutten L."/>
            <person name="Van Zeijl A."/>
            <person name="Liu W."/>
            <person name="Santuari L."/>
            <person name="Cao Q."/>
            <person name="Sharma T."/>
            <person name="Shen D."/>
            <person name="Roswanjaya Y."/>
            <person name="Wardhani T."/>
            <person name="Kalhor M.S."/>
            <person name="Jansen J."/>
            <person name="Van den Hoogen J."/>
            <person name="Gungor B."/>
            <person name="Hartog M."/>
            <person name="Hontelez J."/>
            <person name="Verver J."/>
            <person name="Yang W.-C."/>
            <person name="Schijlen E."/>
            <person name="Repin R."/>
            <person name="Schilthuizen M."/>
            <person name="Schranz E."/>
            <person name="Heidstra R."/>
            <person name="Miyata K."/>
            <person name="Fedorova E."/>
            <person name="Kohlen W."/>
            <person name="Bisseling T."/>
            <person name="Smit S."/>
            <person name="Geurts R."/>
        </authorList>
    </citation>
    <scope>NUCLEOTIDE SEQUENCE [LARGE SCALE GENOMIC DNA]</scope>
    <source>
        <strain evidence="2">cv. WU1-14</strain>
    </source>
</reference>